<feature type="region of interest" description="Disordered" evidence="1">
    <location>
        <begin position="1"/>
        <end position="38"/>
    </location>
</feature>
<evidence type="ECO:0000256" key="1">
    <source>
        <dbReference type="SAM" id="MobiDB-lite"/>
    </source>
</evidence>
<protein>
    <submittedName>
        <fullName evidence="2">Uncharacterized protein</fullName>
    </submittedName>
</protein>
<reference evidence="2 3" key="1">
    <citation type="submission" date="2024-08" db="EMBL/GenBank/DDBJ databases">
        <authorList>
            <person name="Cucini C."/>
            <person name="Frati F."/>
        </authorList>
    </citation>
    <scope>NUCLEOTIDE SEQUENCE [LARGE SCALE GENOMIC DNA]</scope>
</reference>
<accession>A0ABP1QMR3</accession>
<proteinExistence type="predicted"/>
<evidence type="ECO:0000313" key="2">
    <source>
        <dbReference type="EMBL" id="CAL8108933.1"/>
    </source>
</evidence>
<dbReference type="Proteomes" id="UP001642540">
    <property type="component" value="Unassembled WGS sequence"/>
</dbReference>
<comment type="caution">
    <text evidence="2">The sequence shown here is derived from an EMBL/GenBank/DDBJ whole genome shotgun (WGS) entry which is preliminary data.</text>
</comment>
<dbReference type="EMBL" id="CAXLJM020000040">
    <property type="protein sequence ID" value="CAL8108933.1"/>
    <property type="molecule type" value="Genomic_DNA"/>
</dbReference>
<sequence length="126" mass="14202">MRYNLRARSQINYAEDSPIKPQGTSIRKAPKQKRSVKNFGTKLQTELTPLRKPHYEMILTPIIGSGSKGHIVFTPQHKKFPSPTTSNSQMKDVLMTKPEAEPELPKVDLDFRIQEKASEVAAPACE</sequence>
<gene>
    <name evidence="2" type="ORF">ODALV1_LOCUS13141</name>
</gene>
<keyword evidence="3" id="KW-1185">Reference proteome</keyword>
<evidence type="ECO:0000313" key="3">
    <source>
        <dbReference type="Proteomes" id="UP001642540"/>
    </source>
</evidence>
<organism evidence="2 3">
    <name type="scientific">Orchesella dallaii</name>
    <dbReference type="NCBI Taxonomy" id="48710"/>
    <lineage>
        <taxon>Eukaryota</taxon>
        <taxon>Metazoa</taxon>
        <taxon>Ecdysozoa</taxon>
        <taxon>Arthropoda</taxon>
        <taxon>Hexapoda</taxon>
        <taxon>Collembola</taxon>
        <taxon>Entomobryomorpha</taxon>
        <taxon>Entomobryoidea</taxon>
        <taxon>Orchesellidae</taxon>
        <taxon>Orchesellinae</taxon>
        <taxon>Orchesella</taxon>
    </lineage>
</organism>
<name>A0ABP1QMR3_9HEXA</name>